<keyword evidence="7" id="KW-1185">Reference proteome</keyword>
<dbReference type="HOGENOM" id="CLU_039613_1_2_4"/>
<evidence type="ECO:0000256" key="2">
    <source>
        <dbReference type="ARBA" id="ARBA00023015"/>
    </source>
</evidence>
<dbReference type="FunFam" id="1.10.10.10:FF:000001">
    <property type="entry name" value="LysR family transcriptional regulator"/>
    <property type="match status" value="1"/>
</dbReference>
<keyword evidence="2" id="KW-0805">Transcription regulation</keyword>
<dbReference type="InterPro" id="IPR000847">
    <property type="entry name" value="LysR_HTH_N"/>
</dbReference>
<sequence>MNRHQCTFHPFPFEMKPLDLDAVRAFVLVAELASFTRAADALGTTQSAVSLKLKRLEAQLGKPLLERTPRRVTLAAVGAAFLPAARELLDAHERALAALSSAQRRLVIGVSEHVAVPDLPAVLTGLNRHDPGLALEMHVGMSAGLLAQYDERRLDAAFVRHEPGEDPPRDDATLLFTEPLAWLAAPGWTPRADEPLPLAVLAGPCGVRAAALRALERAGVRWRERFTGGGVAAVAAAAAAGLAVCPLARRVAPRSLVDVGARLRLPALPDSQVALYSRVRDARSIDTLRRFADSLAGPAQSAGRE</sequence>
<dbReference type="SUPFAM" id="SSF53850">
    <property type="entry name" value="Periplasmic binding protein-like II"/>
    <property type="match status" value="1"/>
</dbReference>
<dbReference type="GO" id="GO:0003700">
    <property type="term" value="F:DNA-binding transcription factor activity"/>
    <property type="evidence" value="ECO:0007669"/>
    <property type="project" value="InterPro"/>
</dbReference>
<dbReference type="PANTHER" id="PTHR30579">
    <property type="entry name" value="TRANSCRIPTIONAL REGULATOR"/>
    <property type="match status" value="1"/>
</dbReference>
<dbReference type="InterPro" id="IPR005119">
    <property type="entry name" value="LysR_subst-bd"/>
</dbReference>
<dbReference type="InterPro" id="IPR036390">
    <property type="entry name" value="WH_DNA-bd_sf"/>
</dbReference>
<evidence type="ECO:0000313" key="6">
    <source>
        <dbReference type="EMBL" id="AAU46202.1"/>
    </source>
</evidence>
<gene>
    <name evidence="6" type="ordered locus">BMAA0291</name>
</gene>
<feature type="domain" description="HTH lysR-type" evidence="5">
    <location>
        <begin position="18"/>
        <end position="75"/>
    </location>
</feature>
<dbReference type="InterPro" id="IPR050176">
    <property type="entry name" value="LTTR"/>
</dbReference>
<dbReference type="Gene3D" id="1.10.10.10">
    <property type="entry name" value="Winged helix-like DNA-binding domain superfamily/Winged helix DNA-binding domain"/>
    <property type="match status" value="1"/>
</dbReference>
<dbReference type="InterPro" id="IPR036388">
    <property type="entry name" value="WH-like_DNA-bd_sf"/>
</dbReference>
<dbReference type="GO" id="GO:0003677">
    <property type="term" value="F:DNA binding"/>
    <property type="evidence" value="ECO:0007669"/>
    <property type="project" value="UniProtKB-KW"/>
</dbReference>
<dbReference type="PANTHER" id="PTHR30579:SF7">
    <property type="entry name" value="HTH-TYPE TRANSCRIPTIONAL REGULATOR LRHA-RELATED"/>
    <property type="match status" value="1"/>
</dbReference>
<dbReference type="SUPFAM" id="SSF46785">
    <property type="entry name" value="Winged helix' DNA-binding domain"/>
    <property type="match status" value="1"/>
</dbReference>
<evidence type="ECO:0000313" key="7">
    <source>
        <dbReference type="Proteomes" id="UP000006693"/>
    </source>
</evidence>
<reference evidence="6 7" key="1">
    <citation type="journal article" date="2004" name="Proc. Natl. Acad. Sci. U.S.A.">
        <title>Structural flexibility in the Burkholderia mallei genome.</title>
        <authorList>
            <person name="Nierman W.C."/>
            <person name="DeShazer D."/>
            <person name="Kim H.S."/>
            <person name="Tettelin H."/>
            <person name="Nelson K.E."/>
            <person name="Feldblyum T."/>
            <person name="Ulrich R.L."/>
            <person name="Ronning C.M."/>
            <person name="Brinkac L.M."/>
            <person name="Daugherty S.C."/>
            <person name="Davidsen T.D."/>
            <person name="Deboy R.T."/>
            <person name="Dimitrov G."/>
            <person name="Dodson R.J."/>
            <person name="Durkin A.S."/>
            <person name="Gwinn M.L."/>
            <person name="Haft D.H."/>
            <person name="Khouri H."/>
            <person name="Kolonay J.F."/>
            <person name="Madupu R."/>
            <person name="Mohammoud Y."/>
            <person name="Nelson W.C."/>
            <person name="Radune D."/>
            <person name="Romero C.M."/>
            <person name="Sarria S."/>
            <person name="Selengut J."/>
            <person name="Shamblin C."/>
            <person name="Sullivan S.A."/>
            <person name="White O."/>
            <person name="Yu Y."/>
            <person name="Zafar N."/>
            <person name="Zhou L."/>
            <person name="Fraser C.M."/>
        </authorList>
    </citation>
    <scope>NUCLEOTIDE SEQUENCE [LARGE SCALE GENOMIC DNA]</scope>
    <source>
        <strain evidence="6 7">ATCC 23344</strain>
    </source>
</reference>
<dbReference type="Proteomes" id="UP000006693">
    <property type="component" value="Chromosome 2"/>
</dbReference>
<dbReference type="Gene3D" id="3.40.190.10">
    <property type="entry name" value="Periplasmic binding protein-like II"/>
    <property type="match status" value="2"/>
</dbReference>
<dbReference type="AlphaFoldDB" id="A0A0H2WAS3"/>
<comment type="similarity">
    <text evidence="1">Belongs to the LysR transcriptional regulatory family.</text>
</comment>
<dbReference type="Pfam" id="PF00126">
    <property type="entry name" value="HTH_1"/>
    <property type="match status" value="1"/>
</dbReference>
<dbReference type="Pfam" id="PF03466">
    <property type="entry name" value="LysR_substrate"/>
    <property type="match status" value="1"/>
</dbReference>
<keyword evidence="4" id="KW-0804">Transcription</keyword>
<dbReference type="PATRIC" id="fig|243160.12.peg.3792"/>
<evidence type="ECO:0000259" key="5">
    <source>
        <dbReference type="PROSITE" id="PS50931"/>
    </source>
</evidence>
<protein>
    <submittedName>
        <fullName evidence="6">Transcriptional regulator, LysR family</fullName>
    </submittedName>
</protein>
<proteinExistence type="inferred from homology"/>
<dbReference type="KEGG" id="bma:BMAA0291"/>
<accession>A0A0H2WAS3</accession>
<name>A0A0H2WAS3_BURMA</name>
<dbReference type="eggNOG" id="COG0583">
    <property type="taxonomic scope" value="Bacteria"/>
</dbReference>
<organism evidence="6 7">
    <name type="scientific">Burkholderia mallei (strain ATCC 23344)</name>
    <dbReference type="NCBI Taxonomy" id="243160"/>
    <lineage>
        <taxon>Bacteria</taxon>
        <taxon>Pseudomonadati</taxon>
        <taxon>Pseudomonadota</taxon>
        <taxon>Betaproteobacteria</taxon>
        <taxon>Burkholderiales</taxon>
        <taxon>Burkholderiaceae</taxon>
        <taxon>Burkholderia</taxon>
        <taxon>pseudomallei group</taxon>
    </lineage>
</organism>
<dbReference type="PROSITE" id="PS50931">
    <property type="entry name" value="HTH_LYSR"/>
    <property type="match status" value="1"/>
</dbReference>
<keyword evidence="3" id="KW-0238">DNA-binding</keyword>
<evidence type="ECO:0000256" key="3">
    <source>
        <dbReference type="ARBA" id="ARBA00023125"/>
    </source>
</evidence>
<dbReference type="EMBL" id="CP000011">
    <property type="protein sequence ID" value="AAU46202.1"/>
    <property type="molecule type" value="Genomic_DNA"/>
</dbReference>
<evidence type="ECO:0000256" key="4">
    <source>
        <dbReference type="ARBA" id="ARBA00023163"/>
    </source>
</evidence>
<dbReference type="PRINTS" id="PR00039">
    <property type="entry name" value="HTHLYSR"/>
</dbReference>
<evidence type="ECO:0000256" key="1">
    <source>
        <dbReference type="ARBA" id="ARBA00009437"/>
    </source>
</evidence>